<sequence length="148" mass="16305">MINLAINCNPMVITNFLHQAQRLMLFKKCFEFESTHIKSLVGCIFQVKETLIKSAEPVTPPQKASQSENNVTKLIVDFTNLEAISVNTKLEQYNRGAHAWDFPVLRLLAHNGLACDAISATVKQTFLAAAGVCRTGGASLAVQTMIKR</sequence>
<proteinExistence type="predicted"/>
<reference evidence="2" key="2">
    <citation type="journal article" date="2018" name="BMC Genomics">
        <title>Genomic insights into host adaptation between the wheat stripe rust pathogen (Puccinia striiformis f. sp. tritici) and the barley stripe rust pathogen (Puccinia striiformis f. sp. hordei).</title>
        <authorList>
            <person name="Xia C."/>
            <person name="Wang M."/>
            <person name="Yin C."/>
            <person name="Cornejo O.E."/>
            <person name="Hulbert S.H."/>
            <person name="Chen X."/>
        </authorList>
    </citation>
    <scope>NUCLEOTIDE SEQUENCE [LARGE SCALE GENOMIC DNA]</scope>
    <source>
        <strain evidence="2">93TX-2</strain>
    </source>
</reference>
<organism evidence="1 2">
    <name type="scientific">Puccinia striiformis</name>
    <dbReference type="NCBI Taxonomy" id="27350"/>
    <lineage>
        <taxon>Eukaryota</taxon>
        <taxon>Fungi</taxon>
        <taxon>Dikarya</taxon>
        <taxon>Basidiomycota</taxon>
        <taxon>Pucciniomycotina</taxon>
        <taxon>Pucciniomycetes</taxon>
        <taxon>Pucciniales</taxon>
        <taxon>Pucciniaceae</taxon>
        <taxon>Puccinia</taxon>
    </lineage>
</organism>
<dbReference type="AlphaFoldDB" id="A0A2S4VAN9"/>
<feature type="non-terminal residue" evidence="1">
    <location>
        <position position="148"/>
    </location>
</feature>
<name>A0A2S4VAN9_9BASI</name>
<reference evidence="1 2" key="1">
    <citation type="submission" date="2017-12" db="EMBL/GenBank/DDBJ databases">
        <title>Gene loss provides genomic basis for host adaptation in cereal stripe rust fungi.</title>
        <authorList>
            <person name="Xia C."/>
        </authorList>
    </citation>
    <scope>NUCLEOTIDE SEQUENCE [LARGE SCALE GENOMIC DNA]</scope>
    <source>
        <strain evidence="1 2">93TX-2</strain>
    </source>
</reference>
<protein>
    <submittedName>
        <fullName evidence="1">Uncharacterized protein</fullName>
    </submittedName>
</protein>
<dbReference type="OrthoDB" id="3944237at2759"/>
<dbReference type="Proteomes" id="UP000238274">
    <property type="component" value="Unassembled WGS sequence"/>
</dbReference>
<reference evidence="2" key="3">
    <citation type="journal article" date="2018" name="Mol. Plant Microbe Interact.">
        <title>Genome sequence resources for the wheat stripe rust pathogen (Puccinia striiformis f. sp. tritici) and the barley stripe rust pathogen (Puccinia striiformis f. sp. hordei).</title>
        <authorList>
            <person name="Xia C."/>
            <person name="Wang M."/>
            <person name="Yin C."/>
            <person name="Cornejo O.E."/>
            <person name="Hulbert S.H."/>
            <person name="Chen X."/>
        </authorList>
    </citation>
    <scope>NUCLEOTIDE SEQUENCE [LARGE SCALE GENOMIC DNA]</scope>
    <source>
        <strain evidence="2">93TX-2</strain>
    </source>
</reference>
<comment type="caution">
    <text evidence="1">The sequence shown here is derived from an EMBL/GenBank/DDBJ whole genome shotgun (WGS) entry which is preliminary data.</text>
</comment>
<accession>A0A2S4VAN9</accession>
<evidence type="ECO:0000313" key="1">
    <source>
        <dbReference type="EMBL" id="POW06554.1"/>
    </source>
</evidence>
<gene>
    <name evidence="1" type="ORF">PSHT_10294</name>
</gene>
<keyword evidence="2" id="KW-1185">Reference proteome</keyword>
<evidence type="ECO:0000313" key="2">
    <source>
        <dbReference type="Proteomes" id="UP000238274"/>
    </source>
</evidence>
<dbReference type="EMBL" id="PKSM01000157">
    <property type="protein sequence ID" value="POW06554.1"/>
    <property type="molecule type" value="Genomic_DNA"/>
</dbReference>
<dbReference type="VEuPathDB" id="FungiDB:PSHT_10294"/>